<evidence type="ECO:0000256" key="5">
    <source>
        <dbReference type="ARBA" id="ARBA00022962"/>
    </source>
</evidence>
<dbReference type="CDD" id="cd01748">
    <property type="entry name" value="GATase1_IGP_Synthase"/>
    <property type="match status" value="1"/>
</dbReference>
<dbReference type="EC" id="4.3.2.10" evidence="10"/>
<evidence type="ECO:0000256" key="8">
    <source>
        <dbReference type="ARBA" id="ARBA00047838"/>
    </source>
</evidence>
<dbReference type="SUPFAM" id="SSF52317">
    <property type="entry name" value="Class I glutamine amidotransferase-like"/>
    <property type="match status" value="1"/>
</dbReference>
<dbReference type="PANTHER" id="PTHR42701:SF1">
    <property type="entry name" value="IMIDAZOLE GLYCEROL PHOSPHATE SYNTHASE SUBUNIT HISH"/>
    <property type="match status" value="1"/>
</dbReference>
<keyword evidence="7 10" id="KW-0456">Lyase</keyword>
<dbReference type="PIRSF" id="PIRSF000495">
    <property type="entry name" value="Amidotransf_hisH"/>
    <property type="match status" value="1"/>
</dbReference>
<accession>A0A853L4X0</accession>
<dbReference type="NCBIfam" id="TIGR01855">
    <property type="entry name" value="IMP_synth_hisH"/>
    <property type="match status" value="1"/>
</dbReference>
<feature type="active site" description="Nucleophile" evidence="10 11">
    <location>
        <position position="80"/>
    </location>
</feature>
<dbReference type="InterPro" id="IPR010139">
    <property type="entry name" value="Imidazole-glycPsynth_HisH"/>
</dbReference>
<protein>
    <recommendedName>
        <fullName evidence="10">Imidazole glycerol phosphate synthase subunit HisH</fullName>
        <ecNumber evidence="10">4.3.2.10</ecNumber>
    </recommendedName>
    <alternativeName>
        <fullName evidence="10">IGP synthase glutaminase subunit</fullName>
        <ecNumber evidence="10">3.5.1.2</ecNumber>
    </alternativeName>
    <alternativeName>
        <fullName evidence="10">IGP synthase subunit HisH</fullName>
    </alternativeName>
    <alternativeName>
        <fullName evidence="10">ImGP synthase subunit HisH</fullName>
        <shortName evidence="10">IGPS subunit HisH</shortName>
    </alternativeName>
</protein>
<dbReference type="PANTHER" id="PTHR42701">
    <property type="entry name" value="IMIDAZOLE GLYCEROL PHOSPHATE SYNTHASE SUBUNIT HISH"/>
    <property type="match status" value="1"/>
</dbReference>
<evidence type="ECO:0000256" key="9">
    <source>
        <dbReference type="ARBA" id="ARBA00049534"/>
    </source>
</evidence>
<feature type="domain" description="Glutamine amidotransferase" evidence="12">
    <location>
        <begin position="5"/>
        <end position="198"/>
    </location>
</feature>
<dbReference type="EMBL" id="JPVZ01000001">
    <property type="protein sequence ID" value="OAZ11916.1"/>
    <property type="molecule type" value="Genomic_DNA"/>
</dbReference>
<dbReference type="GO" id="GO:0000107">
    <property type="term" value="F:imidazoleglycerol-phosphate synthase activity"/>
    <property type="evidence" value="ECO:0007669"/>
    <property type="project" value="UniProtKB-UniRule"/>
</dbReference>
<dbReference type="PROSITE" id="PS51273">
    <property type="entry name" value="GATASE_TYPE_1"/>
    <property type="match status" value="1"/>
</dbReference>
<evidence type="ECO:0000256" key="6">
    <source>
        <dbReference type="ARBA" id="ARBA00023102"/>
    </source>
</evidence>
<dbReference type="Proteomes" id="UP000094009">
    <property type="component" value="Unassembled WGS sequence"/>
</dbReference>
<sequence>MITVVNWGAGNIGSITNMLNYLGIKAEIATDWKQIKTAEKIILPGVGAFDHGMRSLNELCFTEALNEAVLDRKVPVLGICLGMQLLCDGSDEGDLAGLGWIHGRAKRFDLQDNAQKLRVPHMGWSELKLVRGGRLFDDTADQNRFYFVHSYHVVCHKAEDVIGTVWHGSDITAVVERGNIFGAQFHPEKSHRFGMKLFERFSGLEAG</sequence>
<dbReference type="GO" id="GO:0004359">
    <property type="term" value="F:glutaminase activity"/>
    <property type="evidence" value="ECO:0007669"/>
    <property type="project" value="UniProtKB-EC"/>
</dbReference>
<evidence type="ECO:0000259" key="12">
    <source>
        <dbReference type="Pfam" id="PF00117"/>
    </source>
</evidence>
<reference evidence="13 14" key="1">
    <citation type="submission" date="2014-07" db="EMBL/GenBank/DDBJ databases">
        <title>Draft genome sequence of Thalassospira tepidiphila 1-1B.</title>
        <authorList>
            <person name="Lai Q."/>
            <person name="Shao Z."/>
        </authorList>
    </citation>
    <scope>NUCLEOTIDE SEQUENCE [LARGE SCALE GENOMIC DNA]</scope>
    <source>
        <strain evidence="13 14">MCCC 1A03514</strain>
    </source>
</reference>
<comment type="function">
    <text evidence="10">IGPS catalyzes the conversion of PRFAR and glutamine to IGP, AICAR and glutamate. The HisH subunit catalyzes the hydrolysis of glutamine to glutamate and ammonia as part of the synthesis of IGP and AICAR. The resulting ammonia molecule is channeled to the active site of HisF.</text>
</comment>
<dbReference type="GO" id="GO:0000105">
    <property type="term" value="P:L-histidine biosynthetic process"/>
    <property type="evidence" value="ECO:0007669"/>
    <property type="project" value="UniProtKB-UniRule"/>
</dbReference>
<evidence type="ECO:0000256" key="10">
    <source>
        <dbReference type="HAMAP-Rule" id="MF_00278"/>
    </source>
</evidence>
<dbReference type="InterPro" id="IPR029062">
    <property type="entry name" value="Class_I_gatase-like"/>
</dbReference>
<dbReference type="AlphaFoldDB" id="A0A853L4X0"/>
<evidence type="ECO:0000256" key="2">
    <source>
        <dbReference type="ARBA" id="ARBA00011152"/>
    </source>
</evidence>
<dbReference type="GO" id="GO:0005737">
    <property type="term" value="C:cytoplasm"/>
    <property type="evidence" value="ECO:0007669"/>
    <property type="project" value="UniProtKB-SubCell"/>
</dbReference>
<organism evidence="13 14">
    <name type="scientific">Thalassospira tepidiphila MCCC 1A03514</name>
    <dbReference type="NCBI Taxonomy" id="1177930"/>
    <lineage>
        <taxon>Bacteria</taxon>
        <taxon>Pseudomonadati</taxon>
        <taxon>Pseudomonadota</taxon>
        <taxon>Alphaproteobacteria</taxon>
        <taxon>Rhodospirillales</taxon>
        <taxon>Thalassospiraceae</taxon>
        <taxon>Thalassospira</taxon>
    </lineage>
</organism>
<evidence type="ECO:0000256" key="11">
    <source>
        <dbReference type="PIRSR" id="PIRSR000495-1"/>
    </source>
</evidence>
<proteinExistence type="inferred from homology"/>
<comment type="catalytic activity">
    <reaction evidence="8 10">
        <text>5-[(5-phospho-1-deoxy-D-ribulos-1-ylimino)methylamino]-1-(5-phospho-beta-D-ribosyl)imidazole-4-carboxamide + L-glutamine = D-erythro-1-(imidazol-4-yl)glycerol 3-phosphate + 5-amino-1-(5-phospho-beta-D-ribosyl)imidazole-4-carboxamide + L-glutamate + H(+)</text>
        <dbReference type="Rhea" id="RHEA:24793"/>
        <dbReference type="ChEBI" id="CHEBI:15378"/>
        <dbReference type="ChEBI" id="CHEBI:29985"/>
        <dbReference type="ChEBI" id="CHEBI:58278"/>
        <dbReference type="ChEBI" id="CHEBI:58359"/>
        <dbReference type="ChEBI" id="CHEBI:58475"/>
        <dbReference type="ChEBI" id="CHEBI:58525"/>
        <dbReference type="EC" id="4.3.2.10"/>
    </reaction>
</comment>
<comment type="subcellular location">
    <subcellularLocation>
        <location evidence="10">Cytoplasm</location>
    </subcellularLocation>
</comment>
<evidence type="ECO:0000256" key="1">
    <source>
        <dbReference type="ARBA" id="ARBA00005091"/>
    </source>
</evidence>
<dbReference type="GO" id="GO:0016829">
    <property type="term" value="F:lyase activity"/>
    <property type="evidence" value="ECO:0007669"/>
    <property type="project" value="UniProtKB-KW"/>
</dbReference>
<dbReference type="InterPro" id="IPR017926">
    <property type="entry name" value="GATASE"/>
</dbReference>
<keyword evidence="4 10" id="KW-0378">Hydrolase</keyword>
<keyword evidence="5 10" id="KW-0315">Glutamine amidotransferase</keyword>
<feature type="active site" evidence="10 11">
    <location>
        <position position="186"/>
    </location>
</feature>
<comment type="caution">
    <text evidence="13">The sequence shown here is derived from an EMBL/GenBank/DDBJ whole genome shotgun (WGS) entry which is preliminary data.</text>
</comment>
<evidence type="ECO:0000256" key="3">
    <source>
        <dbReference type="ARBA" id="ARBA00022605"/>
    </source>
</evidence>
<evidence type="ECO:0000256" key="4">
    <source>
        <dbReference type="ARBA" id="ARBA00022801"/>
    </source>
</evidence>
<evidence type="ECO:0000313" key="13">
    <source>
        <dbReference type="EMBL" id="OAZ11916.1"/>
    </source>
</evidence>
<keyword evidence="3 10" id="KW-0028">Amino-acid biosynthesis</keyword>
<evidence type="ECO:0000313" key="14">
    <source>
        <dbReference type="Proteomes" id="UP000094009"/>
    </source>
</evidence>
<dbReference type="EC" id="3.5.1.2" evidence="10"/>
<dbReference type="Gene3D" id="3.40.50.880">
    <property type="match status" value="1"/>
</dbReference>
<gene>
    <name evidence="10" type="primary">hisH</name>
    <name evidence="13" type="ORF">TH4_02220</name>
</gene>
<comment type="catalytic activity">
    <reaction evidence="9 10">
        <text>L-glutamine + H2O = L-glutamate + NH4(+)</text>
        <dbReference type="Rhea" id="RHEA:15889"/>
        <dbReference type="ChEBI" id="CHEBI:15377"/>
        <dbReference type="ChEBI" id="CHEBI:28938"/>
        <dbReference type="ChEBI" id="CHEBI:29985"/>
        <dbReference type="ChEBI" id="CHEBI:58359"/>
        <dbReference type="EC" id="3.5.1.2"/>
    </reaction>
</comment>
<evidence type="ECO:0000256" key="7">
    <source>
        <dbReference type="ARBA" id="ARBA00023239"/>
    </source>
</evidence>
<comment type="pathway">
    <text evidence="1 10">Amino-acid biosynthesis; L-histidine biosynthesis; L-histidine from 5-phospho-alpha-D-ribose 1-diphosphate: step 5/9.</text>
</comment>
<dbReference type="RefSeq" id="WP_064779736.1">
    <property type="nucleotide sequence ID" value="NZ_JPVZ01000001.1"/>
</dbReference>
<dbReference type="UniPathway" id="UPA00031">
    <property type="reaction ID" value="UER00010"/>
</dbReference>
<dbReference type="HAMAP" id="MF_00278">
    <property type="entry name" value="HisH"/>
    <property type="match status" value="1"/>
</dbReference>
<name>A0A853L4X0_9PROT</name>
<keyword evidence="6 10" id="KW-0368">Histidine biosynthesis</keyword>
<comment type="subunit">
    <text evidence="2 10">Heterodimer of HisH and HisF.</text>
</comment>
<keyword evidence="10" id="KW-0963">Cytoplasm</keyword>
<feature type="active site" evidence="10 11">
    <location>
        <position position="188"/>
    </location>
</feature>
<dbReference type="Pfam" id="PF00117">
    <property type="entry name" value="GATase"/>
    <property type="match status" value="1"/>
</dbReference>